<dbReference type="GO" id="GO:0005525">
    <property type="term" value="F:GTP binding"/>
    <property type="evidence" value="ECO:0007669"/>
    <property type="project" value="UniProtKB-KW"/>
</dbReference>
<gene>
    <name evidence="6" type="ORF">M9458_049872</name>
</gene>
<evidence type="ECO:0000256" key="3">
    <source>
        <dbReference type="ARBA" id="ARBA00023134"/>
    </source>
</evidence>
<keyword evidence="3" id="KW-0342">GTP-binding</keyword>
<accession>A0ABD0N0A0</accession>
<reference evidence="6 7" key="1">
    <citation type="submission" date="2024-05" db="EMBL/GenBank/DDBJ databases">
        <title>Genome sequencing and assembly of Indian major carp, Cirrhinus mrigala (Hamilton, 1822).</title>
        <authorList>
            <person name="Mohindra V."/>
            <person name="Chowdhury L.M."/>
            <person name="Lal K."/>
            <person name="Jena J.K."/>
        </authorList>
    </citation>
    <scope>NUCLEOTIDE SEQUENCE [LARGE SCALE GENOMIC DNA]</scope>
    <source>
        <strain evidence="6">CM1030</strain>
        <tissue evidence="6">Blood</tissue>
    </source>
</reference>
<keyword evidence="2" id="KW-0547">Nucleotide-binding</keyword>
<name>A0ABD0N0A0_CIRMR</name>
<dbReference type="Pfam" id="PF04548">
    <property type="entry name" value="AIG1"/>
    <property type="match status" value="1"/>
</dbReference>
<organism evidence="6 7">
    <name type="scientific">Cirrhinus mrigala</name>
    <name type="common">Mrigala</name>
    <dbReference type="NCBI Taxonomy" id="683832"/>
    <lineage>
        <taxon>Eukaryota</taxon>
        <taxon>Metazoa</taxon>
        <taxon>Chordata</taxon>
        <taxon>Craniata</taxon>
        <taxon>Vertebrata</taxon>
        <taxon>Euteleostomi</taxon>
        <taxon>Actinopterygii</taxon>
        <taxon>Neopterygii</taxon>
        <taxon>Teleostei</taxon>
        <taxon>Ostariophysi</taxon>
        <taxon>Cypriniformes</taxon>
        <taxon>Cyprinidae</taxon>
        <taxon>Labeoninae</taxon>
        <taxon>Labeonini</taxon>
        <taxon>Cirrhinus</taxon>
    </lineage>
</organism>
<dbReference type="PANTHER" id="PTHR10903:SF107">
    <property type="entry name" value="GTPASE IMAP FAMILY MEMBER 4-LIKE-RELATED"/>
    <property type="match status" value="1"/>
</dbReference>
<dbReference type="AlphaFoldDB" id="A0ABD0N0A0"/>
<dbReference type="Proteomes" id="UP001529510">
    <property type="component" value="Unassembled WGS sequence"/>
</dbReference>
<dbReference type="SUPFAM" id="SSF52540">
    <property type="entry name" value="P-loop containing nucleoside triphosphate hydrolases"/>
    <property type="match status" value="1"/>
</dbReference>
<dbReference type="FunFam" id="3.40.50.300:FF:001809">
    <property type="entry name" value="Si:ch1073-365p7.2"/>
    <property type="match status" value="1"/>
</dbReference>
<feature type="domain" description="AIG1-type G" evidence="5">
    <location>
        <begin position="1"/>
        <end position="197"/>
    </location>
</feature>
<dbReference type="InterPro" id="IPR006703">
    <property type="entry name" value="G_AIG1"/>
</dbReference>
<comment type="similarity">
    <text evidence="1">Belongs to the TRAFAC class TrmE-Era-EngA-EngB-Septin-like GTPase superfamily. AIG1/Toc34/Toc159-like paraseptin GTPase family. IAN subfamily.</text>
</comment>
<evidence type="ECO:0000256" key="2">
    <source>
        <dbReference type="ARBA" id="ARBA00022741"/>
    </source>
</evidence>
<dbReference type="Gene3D" id="3.40.50.300">
    <property type="entry name" value="P-loop containing nucleotide triphosphate hydrolases"/>
    <property type="match status" value="1"/>
</dbReference>
<dbReference type="PROSITE" id="PS51720">
    <property type="entry name" value="G_AIG1"/>
    <property type="match status" value="1"/>
</dbReference>
<evidence type="ECO:0000259" key="5">
    <source>
        <dbReference type="PROSITE" id="PS51720"/>
    </source>
</evidence>
<protein>
    <recommendedName>
        <fullName evidence="5">AIG1-type G domain-containing protein</fullName>
    </recommendedName>
</protein>
<feature type="non-terminal residue" evidence="6">
    <location>
        <position position="227"/>
    </location>
</feature>
<dbReference type="EMBL" id="JAMKFB020000025">
    <property type="protein sequence ID" value="KAL0155609.1"/>
    <property type="molecule type" value="Genomic_DNA"/>
</dbReference>
<sequence length="227" mass="26374">MGILLIAPRNTGKSFAGNIILGKEEFDLKRCAQCVRRRGEVANRRLTVIEVPGWFREYSVDSSPELLKQEVVLSVSLCPPGPHAILLLIRVDIRFTEAQRKTVQGHLELLGEGVWSHTIVVFLHGNYLLDASIEQHIESEGQDLQWLLDKCGNRYHVLNFQDRSDDTQVKELLEMIEETVAQNNGCYFEIDKKILQEMKERRRAEEERANERMKRMKKQRDDIRSQM</sequence>
<dbReference type="PANTHER" id="PTHR10903">
    <property type="entry name" value="GTPASE, IMAP FAMILY MEMBER-RELATED"/>
    <property type="match status" value="1"/>
</dbReference>
<proteinExistence type="inferred from homology"/>
<evidence type="ECO:0000313" key="6">
    <source>
        <dbReference type="EMBL" id="KAL0155609.1"/>
    </source>
</evidence>
<evidence type="ECO:0000313" key="7">
    <source>
        <dbReference type="Proteomes" id="UP001529510"/>
    </source>
</evidence>
<dbReference type="InterPro" id="IPR045058">
    <property type="entry name" value="GIMA/IAN/Toc"/>
</dbReference>
<dbReference type="InterPro" id="IPR027417">
    <property type="entry name" value="P-loop_NTPase"/>
</dbReference>
<keyword evidence="7" id="KW-1185">Reference proteome</keyword>
<evidence type="ECO:0000256" key="1">
    <source>
        <dbReference type="ARBA" id="ARBA00008535"/>
    </source>
</evidence>
<comment type="caution">
    <text evidence="6">The sequence shown here is derived from an EMBL/GenBank/DDBJ whole genome shotgun (WGS) entry which is preliminary data.</text>
</comment>
<feature type="region of interest" description="Disordered" evidence="4">
    <location>
        <begin position="205"/>
        <end position="227"/>
    </location>
</feature>
<evidence type="ECO:0000256" key="4">
    <source>
        <dbReference type="SAM" id="MobiDB-lite"/>
    </source>
</evidence>